<gene>
    <name evidence="1" type="ORF">ABID43_003613</name>
</gene>
<organism evidence="1 2">
    <name type="scientific">Methylobacterium goesingense</name>
    <dbReference type="NCBI Taxonomy" id="243690"/>
    <lineage>
        <taxon>Bacteria</taxon>
        <taxon>Pseudomonadati</taxon>
        <taxon>Pseudomonadota</taxon>
        <taxon>Alphaproteobacteria</taxon>
        <taxon>Hyphomicrobiales</taxon>
        <taxon>Methylobacteriaceae</taxon>
        <taxon>Methylobacterium</taxon>
    </lineage>
</organism>
<proteinExistence type="predicted"/>
<dbReference type="EMBL" id="JBEPMM010000011">
    <property type="protein sequence ID" value="MET3694058.1"/>
    <property type="molecule type" value="Genomic_DNA"/>
</dbReference>
<protein>
    <submittedName>
        <fullName evidence="1">Uncharacterized protein</fullName>
    </submittedName>
</protein>
<dbReference type="Proteomes" id="UP001549145">
    <property type="component" value="Unassembled WGS sequence"/>
</dbReference>
<evidence type="ECO:0000313" key="2">
    <source>
        <dbReference type="Proteomes" id="UP001549145"/>
    </source>
</evidence>
<evidence type="ECO:0000313" key="1">
    <source>
        <dbReference type="EMBL" id="MET3694058.1"/>
    </source>
</evidence>
<name>A0ABV2L895_9HYPH</name>
<sequence>MTKSSDVADWISENVALSPPGASVRLSGYQRAIVEAIADPAVKVRFPTPAEM</sequence>
<reference evidence="1 2" key="1">
    <citation type="submission" date="2024-06" db="EMBL/GenBank/DDBJ databases">
        <title>Genomic Encyclopedia of Type Strains, Phase IV (KMG-IV): sequencing the most valuable type-strain genomes for metagenomic binning, comparative biology and taxonomic classification.</title>
        <authorList>
            <person name="Goeker M."/>
        </authorList>
    </citation>
    <scope>NUCLEOTIDE SEQUENCE [LARGE SCALE GENOMIC DNA]</scope>
    <source>
        <strain evidence="1 2">DSM 21331</strain>
    </source>
</reference>
<accession>A0ABV2L895</accession>
<keyword evidence="2" id="KW-1185">Reference proteome</keyword>
<dbReference type="RefSeq" id="WP_238280005.1">
    <property type="nucleotide sequence ID" value="NZ_BPQL01000070.1"/>
</dbReference>
<comment type="caution">
    <text evidence="1">The sequence shown here is derived from an EMBL/GenBank/DDBJ whole genome shotgun (WGS) entry which is preliminary data.</text>
</comment>